<keyword evidence="1" id="KW-0677">Repeat</keyword>
<proteinExistence type="predicted"/>
<dbReference type="SUPFAM" id="SSF49899">
    <property type="entry name" value="Concanavalin A-like lectins/glucanases"/>
    <property type="match status" value="1"/>
</dbReference>
<feature type="domain" description="Teneurin-like YD-shell" evidence="3">
    <location>
        <begin position="1716"/>
        <end position="1994"/>
    </location>
</feature>
<dbReference type="Proteomes" id="UP001597024">
    <property type="component" value="Unassembled WGS sequence"/>
</dbReference>
<evidence type="ECO:0000259" key="3">
    <source>
        <dbReference type="Pfam" id="PF25023"/>
    </source>
</evidence>
<dbReference type="Pfam" id="PF20148">
    <property type="entry name" value="DUF6531"/>
    <property type="match status" value="1"/>
</dbReference>
<dbReference type="Pfam" id="PF05593">
    <property type="entry name" value="RHS_repeat"/>
    <property type="match status" value="7"/>
</dbReference>
<accession>A0ABW3DHP8</accession>
<feature type="domain" description="Teneurin-like YD-shell" evidence="3">
    <location>
        <begin position="1567"/>
        <end position="1705"/>
    </location>
</feature>
<evidence type="ECO:0000256" key="1">
    <source>
        <dbReference type="ARBA" id="ARBA00022737"/>
    </source>
</evidence>
<dbReference type="InterPro" id="IPR006530">
    <property type="entry name" value="YD"/>
</dbReference>
<dbReference type="InterPro" id="IPR045351">
    <property type="entry name" value="DUF6531"/>
</dbReference>
<organism evidence="4 5">
    <name type="scientific">Streptosporangium algeriense</name>
    <dbReference type="NCBI Taxonomy" id="1682748"/>
    <lineage>
        <taxon>Bacteria</taxon>
        <taxon>Bacillati</taxon>
        <taxon>Actinomycetota</taxon>
        <taxon>Actinomycetes</taxon>
        <taxon>Streptosporangiales</taxon>
        <taxon>Streptosporangiaceae</taxon>
        <taxon>Streptosporangium</taxon>
    </lineage>
</organism>
<protein>
    <submittedName>
        <fullName evidence="4">LamG-like jellyroll fold domain-containing protein</fullName>
    </submittedName>
</protein>
<dbReference type="InterPro" id="IPR056823">
    <property type="entry name" value="TEN-like_YD-shell"/>
</dbReference>
<dbReference type="InterPro" id="IPR013320">
    <property type="entry name" value="ConA-like_dom_sf"/>
</dbReference>
<evidence type="ECO:0000259" key="2">
    <source>
        <dbReference type="Pfam" id="PF20148"/>
    </source>
</evidence>
<feature type="domain" description="DUF6531" evidence="2">
    <location>
        <begin position="140"/>
        <end position="208"/>
    </location>
</feature>
<evidence type="ECO:0000313" key="5">
    <source>
        <dbReference type="Proteomes" id="UP001597024"/>
    </source>
</evidence>
<dbReference type="InterPro" id="IPR031325">
    <property type="entry name" value="RHS_repeat"/>
</dbReference>
<dbReference type="NCBIfam" id="TIGR01643">
    <property type="entry name" value="YD_repeat_2x"/>
    <property type="match status" value="13"/>
</dbReference>
<comment type="caution">
    <text evidence="4">The sequence shown here is derived from an EMBL/GenBank/DDBJ whole genome shotgun (WGS) entry which is preliminary data.</text>
</comment>
<dbReference type="InterPro" id="IPR001791">
    <property type="entry name" value="Laminin_G"/>
</dbReference>
<dbReference type="EMBL" id="JBHTHX010000017">
    <property type="protein sequence ID" value="MFD0883228.1"/>
    <property type="molecule type" value="Genomic_DNA"/>
</dbReference>
<dbReference type="CDD" id="cd00110">
    <property type="entry name" value="LamG"/>
    <property type="match status" value="1"/>
</dbReference>
<dbReference type="PANTHER" id="PTHR32305">
    <property type="match status" value="1"/>
</dbReference>
<dbReference type="InterPro" id="IPR050708">
    <property type="entry name" value="T6SS_VgrG/RHS"/>
</dbReference>
<dbReference type="InterPro" id="IPR022385">
    <property type="entry name" value="Rhs_assc_core"/>
</dbReference>
<keyword evidence="5" id="KW-1185">Reference proteome</keyword>
<dbReference type="Gene3D" id="2.180.10.10">
    <property type="entry name" value="RHS repeat-associated core"/>
    <property type="match status" value="6"/>
</dbReference>
<dbReference type="Gene3D" id="1.10.530.10">
    <property type="match status" value="1"/>
</dbReference>
<evidence type="ECO:0000313" key="4">
    <source>
        <dbReference type="EMBL" id="MFD0883228.1"/>
    </source>
</evidence>
<sequence length="2408" mass="256360">MSGPQVEDLWPLHGAQLGSLTPTLTAHATGTASPSRYAFTVCRMPEEVTTPSDVLQGCQLFPNAVVTSGQLSAGVNSWTVPAGKLAWATSYVWWVTVTPTSGGTGTESEKRTFLTGARQPGIGAQLAARGVNGQEFQQLAGNYTTETTDAALATAGPPLSVHRSYNSLDARRGGMFGAGWSTRFDMKIEPEASAALLVTYPDGRRLRFAPRGDGGFQPPPGMFATLAEVSGGGWKLMDKSSTTYVFNAQGRLVSVTDQHGRVQELVYGADGRLTTVTDTGGRSLTFTWNGTRVASVSTPPVNGAPLTWTYEYQGDKLTKVCSPPGAGNCTVYGYATGSQYQGAVRDDEPVGYWRLGEPATGPTPTPSPICTIIPQACQPQPTTEAESLGWGAGNATYSGVTLAQPGALGGSTNTAATFSGSSSLALPDHLIPRLGGQLSVEMWFKTTTSGIIASAADTVGALPGNGQPLLYVGTDGKLRGQFRITDSSGPIISPITSAAAVTDDAWHHVVLTGSATTQTLYLDGVAAGSLTGAIDHDWLRYATIGNGRISAAWPSAITVPAGQSAPWGFTGGIDEIAVYDHPLSAAEVTRHLTTAQAAPHLLAKITLPSGRIWADNVYDTANDRIKTHTDAHGGTWTIGEPVYAPTTGISTVTVTDPKGGSLNFEHDAWRGYRLVSRTDQLGKKTGYTYDTGGYTTAVTDPNQNVTKTTQDKRGNVLTRSVCSIAGSTPGQPASDPDVACALSQRPSERYTYHLNTGDEFDPRNDRLTTYRDARSTSNADNTYATTSEYTTRGDLAKVTTPATPDFPNGRSMTYAYTDGTESAVGGGDTPAGLVKSEKDARDNETTYRYTAAGDLAEQTSPSGLVVAFTYDAVGRVVSRKEVSAANPAGVTTTFTYDGVGRVLTQTGAGVKNEVTDVTHTAKATFTYDADGNKLTDTLSDVTGGDAARTITYTYDVNGRLKTVTDPEGGVTQSVWDNVGARVSATDPMGTVTTFGYTDRGELATKTLKNWTGSPVSPQAPQDKVLESYTYDPAGRLGAKVDAMGRKTSYTYFTDNRLSQVTADDVRLNGSTTPVDVVLENNTYDAAGNLTKQVTGGGKTTVESVYDAAGRLTSTTLDPASLKRKTAFTYDATGNVTNETFTGAGTTRTESTDYAYNTLNQVTRQTVDNGTDDLVTTSTYDDRGLLTSRTDPRGNASGATAADFTTTMRYDIAGQLVETKAPQVTIEKNGAAAVNGRPTTTLGYNTAGEITHSVDAEGRTITSAFDKAGRLTSTTSPSYTPPGGSALTPTACFVYDAAGRRIQATDPRGYVTKTDYDALGRPVRRTDPGPSGPGGAWVSEYDLLGEQLATVDPTGARAEATYDDLGRKITQTQIERVPTTASYTTTLTYDTAGNLTKSVAPGNKTTTFTVNAAGEVTASSDPLSHSTTFAYDLQGRQTKVTDSLGNATEAVYDLAGRKTATKDLDSTGATVRTVSAGYDPAGNATSTTSGEGHVTTRAFDALNRVTSLVEPVTATKTITTTFGYDAAGARTRLTDGRGNATWTTYNTLGLAESVIEPSTTAHPGAADRTWTTVYDANGNAVSTLQPGGVRIDRTFDPLNQVTKQAGSGASVTTPDRDAAYDQAGRVTTIGDYTLEYNDRGLLTKVSKAGNQVATYAYDNLGNPTQRVDPTGTATFTWDNANRLATASDPVTGRTWTYGYDNADRLTSQTSAGTVNSQTYTYDAIDRLATHTLKNSGGTQLAKITYGWDKDDNLTGKTTAGTAGAGANTYTYDRSGRLTSWTAPGGAVTDYEWDDAGNRTKAGTTTYTYDERNRLTSGDGTDYTYTPRGTTATETKAGVTRNLTFDAFDRLITDGDVTYGYDALGRVTSRSKGTDQQRYVYSGLTNDIAAVTDSIGAVQAKYGRDPFGGLLGLQEGGTPAAGAMTDLHGDLVGTFSGTALTDSTAYDPFGQVIQHAGTQRSLGYQGEYTDPDTGKVNMHARWYQPGTGAFASRDTATLNPNPSVQANRYLYGNAGPLTGTDPTGHKTTIQTGVSTGNRNSGSGWQGVTFDSVSSVGLEGSWVTPPPMGRNESYYNYGENCCVTFNGTSKADLEWYNENFGEWTIFPLFPRAEGMRIGVMENGRKIDQVNYWDASEKVRIDYIKHWSLNFDADQLAENWVRYGGLESMKIQDISATPSGGMYYKSVAGKIKFENYDKFKHILKYYGSIKKAAANHGISTNILAAVIMWESKGWWGEAEDLVAIAADSKNKKNLGWGASVGLSQLELYKARMMLEKHYGKAKWGAPKLKSVLREMLNPDRAIHLAAAWMGHLKEKISWKVSKGIHHLTDEEAAIAYCGCSGVTVEGPGLGNTQLNSKRFVEWAKSGFADWNLRTGNRSAAIRRREELMRLWAPGGASDEYSRCASMGWKNCY</sequence>
<name>A0ABW3DHP8_9ACTN</name>
<dbReference type="Gene3D" id="2.60.120.200">
    <property type="match status" value="1"/>
</dbReference>
<dbReference type="Pfam" id="PF13385">
    <property type="entry name" value="Laminin_G_3"/>
    <property type="match status" value="1"/>
</dbReference>
<gene>
    <name evidence="4" type="ORF">ACFQ08_01435</name>
</gene>
<dbReference type="NCBIfam" id="TIGR03696">
    <property type="entry name" value="Rhs_assc_core"/>
    <property type="match status" value="1"/>
</dbReference>
<dbReference type="PANTHER" id="PTHR32305:SF15">
    <property type="entry name" value="PROTEIN RHSA-RELATED"/>
    <property type="match status" value="1"/>
</dbReference>
<dbReference type="Pfam" id="PF25023">
    <property type="entry name" value="TEN_YD-shell"/>
    <property type="match status" value="2"/>
</dbReference>
<reference evidence="5" key="1">
    <citation type="journal article" date="2019" name="Int. J. Syst. Evol. Microbiol.">
        <title>The Global Catalogue of Microorganisms (GCM) 10K type strain sequencing project: providing services to taxonomists for standard genome sequencing and annotation.</title>
        <authorList>
            <consortium name="The Broad Institute Genomics Platform"/>
            <consortium name="The Broad Institute Genome Sequencing Center for Infectious Disease"/>
            <person name="Wu L."/>
            <person name="Ma J."/>
        </authorList>
    </citation>
    <scope>NUCLEOTIDE SEQUENCE [LARGE SCALE GENOMIC DNA]</scope>
    <source>
        <strain evidence="5">CCUG 62974</strain>
    </source>
</reference>